<name>A0A9D5HIY1_9LILI</name>
<organism evidence="2 3">
    <name type="scientific">Dioscorea zingiberensis</name>
    <dbReference type="NCBI Taxonomy" id="325984"/>
    <lineage>
        <taxon>Eukaryota</taxon>
        <taxon>Viridiplantae</taxon>
        <taxon>Streptophyta</taxon>
        <taxon>Embryophyta</taxon>
        <taxon>Tracheophyta</taxon>
        <taxon>Spermatophyta</taxon>
        <taxon>Magnoliopsida</taxon>
        <taxon>Liliopsida</taxon>
        <taxon>Dioscoreales</taxon>
        <taxon>Dioscoreaceae</taxon>
        <taxon>Dioscorea</taxon>
    </lineage>
</organism>
<dbReference type="OrthoDB" id="431557at2759"/>
<dbReference type="EMBL" id="JAGGNH010000003">
    <property type="protein sequence ID" value="KAJ0977852.1"/>
    <property type="molecule type" value="Genomic_DNA"/>
</dbReference>
<reference evidence="2" key="2">
    <citation type="journal article" date="2022" name="Hortic Res">
        <title>The genome of Dioscorea zingiberensis sheds light on the biosynthesis, origin and evolution of the medicinally important diosgenin saponins.</title>
        <authorList>
            <person name="Li Y."/>
            <person name="Tan C."/>
            <person name="Li Z."/>
            <person name="Guo J."/>
            <person name="Li S."/>
            <person name="Chen X."/>
            <person name="Wang C."/>
            <person name="Dai X."/>
            <person name="Yang H."/>
            <person name="Song W."/>
            <person name="Hou L."/>
            <person name="Xu J."/>
            <person name="Tong Z."/>
            <person name="Xu A."/>
            <person name="Yuan X."/>
            <person name="Wang W."/>
            <person name="Yang Q."/>
            <person name="Chen L."/>
            <person name="Sun Z."/>
            <person name="Wang K."/>
            <person name="Pan B."/>
            <person name="Chen J."/>
            <person name="Bao Y."/>
            <person name="Liu F."/>
            <person name="Qi X."/>
            <person name="Gang D.R."/>
            <person name="Wen J."/>
            <person name="Li J."/>
        </authorList>
    </citation>
    <scope>NUCLEOTIDE SEQUENCE</scope>
    <source>
        <strain evidence="2">Dzin_1.0</strain>
    </source>
</reference>
<evidence type="ECO:0000256" key="1">
    <source>
        <dbReference type="SAM" id="MobiDB-lite"/>
    </source>
</evidence>
<reference evidence="2" key="1">
    <citation type="submission" date="2021-03" db="EMBL/GenBank/DDBJ databases">
        <authorList>
            <person name="Li Z."/>
            <person name="Yang C."/>
        </authorList>
    </citation>
    <scope>NUCLEOTIDE SEQUENCE</scope>
    <source>
        <strain evidence="2">Dzin_1.0</strain>
        <tissue evidence="2">Leaf</tissue>
    </source>
</reference>
<proteinExistence type="predicted"/>
<feature type="region of interest" description="Disordered" evidence="1">
    <location>
        <begin position="164"/>
        <end position="208"/>
    </location>
</feature>
<accession>A0A9D5HIY1</accession>
<dbReference type="PANTHER" id="PTHR31471">
    <property type="entry name" value="OS02G0116800 PROTEIN"/>
    <property type="match status" value="1"/>
</dbReference>
<feature type="compositionally biased region" description="Polar residues" evidence="1">
    <location>
        <begin position="199"/>
        <end position="208"/>
    </location>
</feature>
<comment type="caution">
    <text evidence="2">The sequence shown here is derived from an EMBL/GenBank/DDBJ whole genome shotgun (WGS) entry which is preliminary data.</text>
</comment>
<feature type="compositionally biased region" description="Basic and acidic residues" evidence="1">
    <location>
        <begin position="60"/>
        <end position="71"/>
    </location>
</feature>
<keyword evidence="3" id="KW-1185">Reference proteome</keyword>
<protein>
    <submittedName>
        <fullName evidence="2">Uncharacterized protein</fullName>
    </submittedName>
</protein>
<dbReference type="AlphaFoldDB" id="A0A9D5HIY1"/>
<dbReference type="Proteomes" id="UP001085076">
    <property type="component" value="Miscellaneous, Linkage group lg03"/>
</dbReference>
<gene>
    <name evidence="2" type="ORF">J5N97_013326</name>
</gene>
<evidence type="ECO:0000313" key="3">
    <source>
        <dbReference type="Proteomes" id="UP001085076"/>
    </source>
</evidence>
<sequence>MDLKSSKFIARESPLEDDASLYNNNKENPFAEAFADPLCKLNLKEKSEFVKAFPMNTKNNKEISAQRRRIEAPSTPGRPLFRYSPGNTPRRSIPSKWDDDEKWLISTSSHESPPHVERMNSVPPKHLEPMKEAFVYRNLYCEPMKDAVTEVAAEVHHRDIGTEMTPIGSSITSRCHTPIKSASPARHNTPANKSGPLVASNTKAIDIS</sequence>
<dbReference type="PANTHER" id="PTHR31471:SF3">
    <property type="entry name" value="OS11G0616300 PROTEIN"/>
    <property type="match status" value="1"/>
</dbReference>
<evidence type="ECO:0000313" key="2">
    <source>
        <dbReference type="EMBL" id="KAJ0977852.1"/>
    </source>
</evidence>
<feature type="region of interest" description="Disordered" evidence="1">
    <location>
        <begin position="60"/>
        <end position="96"/>
    </location>
</feature>